<dbReference type="Gene3D" id="1.10.287.470">
    <property type="entry name" value="Helix hairpin bin"/>
    <property type="match status" value="1"/>
</dbReference>
<evidence type="ECO:0000256" key="5">
    <source>
        <dbReference type="SAM" id="Phobius"/>
    </source>
</evidence>
<keyword evidence="3 4" id="KW-0175">Coiled coil</keyword>
<dbReference type="EMBL" id="JPER01000008">
    <property type="protein sequence ID" value="KFZ30159.1"/>
    <property type="molecule type" value="Genomic_DNA"/>
</dbReference>
<keyword evidence="5" id="KW-1133">Transmembrane helix</keyword>
<dbReference type="InterPro" id="IPR058625">
    <property type="entry name" value="MdtA-like_BSH"/>
</dbReference>
<comment type="similarity">
    <text evidence="2">Belongs to the membrane fusion protein (MFP) (TC 8.A.1) family.</text>
</comment>
<dbReference type="GO" id="GO:0030313">
    <property type="term" value="C:cell envelope"/>
    <property type="evidence" value="ECO:0007669"/>
    <property type="project" value="UniProtKB-SubCell"/>
</dbReference>
<dbReference type="Gene3D" id="2.40.50.100">
    <property type="match status" value="1"/>
</dbReference>
<name>A0A094IWE8_9GAMM</name>
<keyword evidence="5" id="KW-0812">Transmembrane</keyword>
<dbReference type="RefSeq" id="WP_034776925.1">
    <property type="nucleotide sequence ID" value="NZ_JPER01000008.1"/>
</dbReference>
<evidence type="ECO:0000256" key="3">
    <source>
        <dbReference type="ARBA" id="ARBA00023054"/>
    </source>
</evidence>
<feature type="transmembrane region" description="Helical" evidence="5">
    <location>
        <begin position="21"/>
        <end position="42"/>
    </location>
</feature>
<dbReference type="InterPro" id="IPR050465">
    <property type="entry name" value="UPF0194_transport"/>
</dbReference>
<evidence type="ECO:0000313" key="8">
    <source>
        <dbReference type="Proteomes" id="UP000054363"/>
    </source>
</evidence>
<evidence type="ECO:0000256" key="1">
    <source>
        <dbReference type="ARBA" id="ARBA00004196"/>
    </source>
</evidence>
<proteinExistence type="inferred from homology"/>
<comment type="subcellular location">
    <subcellularLocation>
        <location evidence="1">Cell envelope</location>
    </subcellularLocation>
</comment>
<dbReference type="Gene3D" id="2.40.420.20">
    <property type="match status" value="1"/>
</dbReference>
<organism evidence="7 8">
    <name type="scientific">Pseudidiomarina salinarum</name>
    <dbReference type="NCBI Taxonomy" id="435908"/>
    <lineage>
        <taxon>Bacteria</taxon>
        <taxon>Pseudomonadati</taxon>
        <taxon>Pseudomonadota</taxon>
        <taxon>Gammaproteobacteria</taxon>
        <taxon>Alteromonadales</taxon>
        <taxon>Idiomarinaceae</taxon>
        <taxon>Pseudidiomarina</taxon>
    </lineage>
</organism>
<accession>A0A094IWE8</accession>
<keyword evidence="8" id="KW-1185">Reference proteome</keyword>
<dbReference type="AlphaFoldDB" id="A0A094IWE8"/>
<dbReference type="STRING" id="435908.IDSA_11395"/>
<dbReference type="OrthoDB" id="5752864at2"/>
<sequence>MTKIADTSGQDVVREAPRRSYWKLIVSASVLVVLIAVTLPIVNRWAKAEVSVPQDRLRIATVVQGDLVRDLSIQGRVIAAISPTLYSPAEGTVTYHVDAGDEVTLGQLLVSIDSPELQSRLEQEQASLDSAAVALERQHIQTRKAKLETQRDIDMAKVTYVAAEREKRRADDAWAAQAVSQIDYEKAQDDLETARLIYDHAVADAELEADTQVFELQTRELEVNRQQALVADLQRQVDALNILSPVNGLVGNRELDQKNQVARNQAVLSVVDLSAFEVEIAIPETYADDLAIGMAAEINYSGQTYAAQLISISPEIRDNQVVGNVRFTDGMPPALRQNQRLTTRVILDQKNNVLSVNRGQFLESGGGRIAYVVRDGIATRTTIETGVTSLSSVEILSGLTAGDQIIVSNIEPFGNAETVRITN</sequence>
<protein>
    <submittedName>
        <fullName evidence="7">RND transporter MFP subunit</fullName>
    </submittedName>
</protein>
<feature type="domain" description="Multidrug resistance protein MdtA-like barrel-sandwich hybrid" evidence="6">
    <location>
        <begin position="94"/>
        <end position="271"/>
    </location>
</feature>
<gene>
    <name evidence="7" type="ORF">IDSA_11395</name>
</gene>
<keyword evidence="5" id="KW-0472">Membrane</keyword>
<dbReference type="Gene3D" id="2.40.30.170">
    <property type="match status" value="1"/>
</dbReference>
<reference evidence="7 8" key="1">
    <citation type="submission" date="2014-06" db="EMBL/GenBank/DDBJ databases">
        <title>The draft genome sequence of Idiomarina salinarum ISL-52.</title>
        <authorList>
            <person name="Du J."/>
            <person name="Shao Z."/>
        </authorList>
    </citation>
    <scope>NUCLEOTIDE SEQUENCE [LARGE SCALE GENOMIC DNA]</scope>
    <source>
        <strain evidence="7 8">ISL-52</strain>
    </source>
</reference>
<dbReference type="Proteomes" id="UP000054363">
    <property type="component" value="Unassembled WGS sequence"/>
</dbReference>
<comment type="caution">
    <text evidence="7">The sequence shown here is derived from an EMBL/GenBank/DDBJ whole genome shotgun (WGS) entry which is preliminary data.</text>
</comment>
<evidence type="ECO:0000256" key="2">
    <source>
        <dbReference type="ARBA" id="ARBA00009477"/>
    </source>
</evidence>
<feature type="coiled-coil region" evidence="4">
    <location>
        <begin position="216"/>
        <end position="243"/>
    </location>
</feature>
<dbReference type="Pfam" id="PF25917">
    <property type="entry name" value="BSH_RND"/>
    <property type="match status" value="1"/>
</dbReference>
<evidence type="ECO:0000259" key="6">
    <source>
        <dbReference type="Pfam" id="PF25917"/>
    </source>
</evidence>
<evidence type="ECO:0000313" key="7">
    <source>
        <dbReference type="EMBL" id="KFZ30159.1"/>
    </source>
</evidence>
<evidence type="ECO:0000256" key="4">
    <source>
        <dbReference type="SAM" id="Coils"/>
    </source>
</evidence>
<dbReference type="PANTHER" id="PTHR32347:SF14">
    <property type="entry name" value="EFFLUX SYSTEM COMPONENT YKNX-RELATED"/>
    <property type="match status" value="1"/>
</dbReference>
<dbReference type="PANTHER" id="PTHR32347">
    <property type="entry name" value="EFFLUX SYSTEM COMPONENT YKNX-RELATED"/>
    <property type="match status" value="1"/>
</dbReference>
<dbReference type="eggNOG" id="COG0845">
    <property type="taxonomic scope" value="Bacteria"/>
</dbReference>